<dbReference type="RefSeq" id="WP_190945775.1">
    <property type="nucleotide sequence ID" value="NZ_JACJSI010000209.1"/>
</dbReference>
<evidence type="ECO:0000313" key="2">
    <source>
        <dbReference type="Proteomes" id="UP000623440"/>
    </source>
</evidence>
<accession>A0ABR8E1A7</accession>
<dbReference type="Proteomes" id="UP000623440">
    <property type="component" value="Unassembled WGS sequence"/>
</dbReference>
<gene>
    <name evidence="1" type="ORF">H6G97_37860</name>
</gene>
<evidence type="ECO:0000313" key="1">
    <source>
        <dbReference type="EMBL" id="MBD2534897.1"/>
    </source>
</evidence>
<comment type="caution">
    <text evidence="1">The sequence shown here is derived from an EMBL/GenBank/DDBJ whole genome shotgun (WGS) entry which is preliminary data.</text>
</comment>
<name>A0ABR8E1A7_9NOSO</name>
<dbReference type="EMBL" id="JACJSI010000209">
    <property type="protein sequence ID" value="MBD2534897.1"/>
    <property type="molecule type" value="Genomic_DNA"/>
</dbReference>
<reference evidence="1 2" key="1">
    <citation type="journal article" date="2020" name="ISME J.">
        <title>Comparative genomics reveals insights into cyanobacterial evolution and habitat adaptation.</title>
        <authorList>
            <person name="Chen M.Y."/>
            <person name="Teng W.K."/>
            <person name="Zhao L."/>
            <person name="Hu C.X."/>
            <person name="Zhou Y.K."/>
            <person name="Han B.P."/>
            <person name="Song L.R."/>
            <person name="Shu W.S."/>
        </authorList>
    </citation>
    <scope>NUCLEOTIDE SEQUENCE [LARGE SCALE GENOMIC DNA]</scope>
    <source>
        <strain evidence="1 2">FACHB-838</strain>
    </source>
</reference>
<sequence>MWDGEYTVGLQHLKSFNYLPAECQQVQEISDRISRVYSDLLEESVQKFLESLGKLNRAYLTALEEKVLSLLESEITHKEAWG</sequence>
<proteinExistence type="predicted"/>
<organism evidence="1 2">
    <name type="scientific">Nostoc flagelliforme FACHB-838</name>
    <dbReference type="NCBI Taxonomy" id="2692904"/>
    <lineage>
        <taxon>Bacteria</taxon>
        <taxon>Bacillati</taxon>
        <taxon>Cyanobacteriota</taxon>
        <taxon>Cyanophyceae</taxon>
        <taxon>Nostocales</taxon>
        <taxon>Nostocaceae</taxon>
        <taxon>Nostoc</taxon>
    </lineage>
</organism>
<keyword evidence="2" id="KW-1185">Reference proteome</keyword>
<protein>
    <submittedName>
        <fullName evidence="1">Uncharacterized protein</fullName>
    </submittedName>
</protein>